<dbReference type="InterPro" id="IPR001958">
    <property type="entry name" value="Tet-R_TetA/multi-R_MdtG-like"/>
</dbReference>
<proteinExistence type="predicted"/>
<evidence type="ECO:0000256" key="2">
    <source>
        <dbReference type="ARBA" id="ARBA00022448"/>
    </source>
</evidence>
<feature type="transmembrane region" description="Helical" evidence="7">
    <location>
        <begin position="340"/>
        <end position="366"/>
    </location>
</feature>
<comment type="caution">
    <text evidence="9">The sequence shown here is derived from an EMBL/GenBank/DDBJ whole genome shotgun (WGS) entry which is preliminary data.</text>
</comment>
<feature type="transmembrane region" description="Helical" evidence="7">
    <location>
        <begin position="372"/>
        <end position="390"/>
    </location>
</feature>
<comment type="subcellular location">
    <subcellularLocation>
        <location evidence="1">Cell membrane</location>
        <topology evidence="1">Multi-pass membrane protein</topology>
    </subcellularLocation>
</comment>
<dbReference type="Gene3D" id="1.20.1250.20">
    <property type="entry name" value="MFS general substrate transporter like domains"/>
    <property type="match status" value="2"/>
</dbReference>
<feature type="transmembrane region" description="Helical" evidence="7">
    <location>
        <begin position="167"/>
        <end position="185"/>
    </location>
</feature>
<dbReference type="EMBL" id="LZRT01000085">
    <property type="protein sequence ID" value="OUM86816.1"/>
    <property type="molecule type" value="Genomic_DNA"/>
</dbReference>
<keyword evidence="2" id="KW-0813">Transport</keyword>
<evidence type="ECO:0000259" key="8">
    <source>
        <dbReference type="PROSITE" id="PS50850"/>
    </source>
</evidence>
<protein>
    <submittedName>
        <fullName evidence="9">Multidrug transporter</fullName>
    </submittedName>
</protein>
<feature type="transmembrane region" description="Helical" evidence="7">
    <location>
        <begin position="247"/>
        <end position="270"/>
    </location>
</feature>
<sequence>MEQWKRNLGILWVAQFFVMASMSMIIPFLPLYVQELGVRDPAAVTRWAGFIFGANFFSAFLFAPFWGALADRHGRKIMLLRSGFGMAITISLMGLAATPLQLLLLRFLNGMISGFIPAATSLMAVNTPKDKTGQALGILQSGTVAGTIMGPFLGGLLAEWIGFRQMFHYTGMVILAMAVLVWIGVREDFVKPTEGQQKAMKGSFSAVMRTQPLLALFAVGFMIQFAIMSAQPLLPLFVQEVHPTTQYVAFYAGLVPAVTGMANMLASPFLGRLGDRKGTQYVLFYSLLGATLFCIPQAFVHSIGALLVTRFLLGLCIGGLLPSVNALIRKFSPPGQESTTYGYCNSALFMGNMLGPILGGVLAGVIGIRGVFLLGAVLFAINTMWVKYVFEHRVDESRRLRLRKNLLPR</sequence>
<reference evidence="10" key="1">
    <citation type="submission" date="2016-06" db="EMBL/GenBank/DDBJ databases">
        <authorList>
            <person name="Nascimento L."/>
            <person name="Pereira R.V."/>
            <person name="Martins L.F."/>
            <person name="Quaggio R.B."/>
            <person name="Silva A.M."/>
            <person name="Setubal J.C."/>
        </authorList>
    </citation>
    <scope>NUCLEOTIDE SEQUENCE [LARGE SCALE GENOMIC DNA]</scope>
</reference>
<feature type="transmembrane region" description="Helical" evidence="7">
    <location>
        <begin position="12"/>
        <end position="33"/>
    </location>
</feature>
<evidence type="ECO:0000256" key="6">
    <source>
        <dbReference type="ARBA" id="ARBA00023136"/>
    </source>
</evidence>
<keyword evidence="5 7" id="KW-1133">Transmembrane helix</keyword>
<feature type="transmembrane region" description="Helical" evidence="7">
    <location>
        <begin position="78"/>
        <end position="97"/>
    </location>
</feature>
<dbReference type="GO" id="GO:0005886">
    <property type="term" value="C:plasma membrane"/>
    <property type="evidence" value="ECO:0007669"/>
    <property type="project" value="UniProtKB-SubCell"/>
</dbReference>
<dbReference type="AlphaFoldDB" id="A0A1Y3PL08"/>
<dbReference type="InterPro" id="IPR036259">
    <property type="entry name" value="MFS_trans_sf"/>
</dbReference>
<dbReference type="PROSITE" id="PS50850">
    <property type="entry name" value="MFS"/>
    <property type="match status" value="1"/>
</dbReference>
<dbReference type="PANTHER" id="PTHR43414">
    <property type="entry name" value="MULTIDRUG RESISTANCE PROTEIN MDTG"/>
    <property type="match status" value="1"/>
</dbReference>
<dbReference type="PANTHER" id="PTHR43414:SF6">
    <property type="entry name" value="MULTIDRUG RESISTANCE PROTEIN MDTG"/>
    <property type="match status" value="1"/>
</dbReference>
<feature type="transmembrane region" description="Helical" evidence="7">
    <location>
        <begin position="137"/>
        <end position="161"/>
    </location>
</feature>
<evidence type="ECO:0000313" key="10">
    <source>
        <dbReference type="Proteomes" id="UP000196475"/>
    </source>
</evidence>
<feature type="transmembrane region" description="Helical" evidence="7">
    <location>
        <begin position="45"/>
        <end position="66"/>
    </location>
</feature>
<name>A0A1Y3PL08_9BACI</name>
<dbReference type="SUPFAM" id="SSF103473">
    <property type="entry name" value="MFS general substrate transporter"/>
    <property type="match status" value="2"/>
</dbReference>
<evidence type="ECO:0000256" key="5">
    <source>
        <dbReference type="ARBA" id="ARBA00022989"/>
    </source>
</evidence>
<dbReference type="Proteomes" id="UP000196475">
    <property type="component" value="Unassembled WGS sequence"/>
</dbReference>
<feature type="transmembrane region" description="Helical" evidence="7">
    <location>
        <begin position="206"/>
        <end position="227"/>
    </location>
</feature>
<feature type="transmembrane region" description="Helical" evidence="7">
    <location>
        <begin position="282"/>
        <end position="299"/>
    </location>
</feature>
<dbReference type="InterPro" id="IPR020846">
    <property type="entry name" value="MFS_dom"/>
</dbReference>
<dbReference type="GO" id="GO:0022857">
    <property type="term" value="F:transmembrane transporter activity"/>
    <property type="evidence" value="ECO:0007669"/>
    <property type="project" value="InterPro"/>
</dbReference>
<organism evidence="9 10">
    <name type="scientific">Bacillus thermozeamaize</name>
    <dbReference type="NCBI Taxonomy" id="230954"/>
    <lineage>
        <taxon>Bacteria</taxon>
        <taxon>Bacillati</taxon>
        <taxon>Bacillota</taxon>
        <taxon>Bacilli</taxon>
        <taxon>Bacillales</taxon>
        <taxon>Bacillaceae</taxon>
        <taxon>Bacillus</taxon>
    </lineage>
</organism>
<evidence type="ECO:0000313" key="9">
    <source>
        <dbReference type="EMBL" id="OUM86816.1"/>
    </source>
</evidence>
<feature type="transmembrane region" description="Helical" evidence="7">
    <location>
        <begin position="103"/>
        <end position="125"/>
    </location>
</feature>
<feature type="transmembrane region" description="Helical" evidence="7">
    <location>
        <begin position="305"/>
        <end position="328"/>
    </location>
</feature>
<dbReference type="InterPro" id="IPR011701">
    <property type="entry name" value="MFS"/>
</dbReference>
<feature type="domain" description="Major facilitator superfamily (MFS) profile" evidence="8">
    <location>
        <begin position="7"/>
        <end position="394"/>
    </location>
</feature>
<gene>
    <name evidence="9" type="ORF">BAA01_15400</name>
</gene>
<keyword evidence="6 7" id="KW-0472">Membrane</keyword>
<evidence type="ECO:0000256" key="7">
    <source>
        <dbReference type="SAM" id="Phobius"/>
    </source>
</evidence>
<evidence type="ECO:0000256" key="1">
    <source>
        <dbReference type="ARBA" id="ARBA00004651"/>
    </source>
</evidence>
<accession>A0A1Y3PL08</accession>
<keyword evidence="3" id="KW-1003">Cell membrane</keyword>
<evidence type="ECO:0000256" key="4">
    <source>
        <dbReference type="ARBA" id="ARBA00022692"/>
    </source>
</evidence>
<evidence type="ECO:0000256" key="3">
    <source>
        <dbReference type="ARBA" id="ARBA00022475"/>
    </source>
</evidence>
<keyword evidence="4 7" id="KW-0812">Transmembrane</keyword>
<dbReference type="PRINTS" id="PR01035">
    <property type="entry name" value="TCRTETA"/>
</dbReference>
<dbReference type="Pfam" id="PF07690">
    <property type="entry name" value="MFS_1"/>
    <property type="match status" value="1"/>
</dbReference>